<gene>
    <name evidence="1" type="ORF">PXEA_LOCUS35164</name>
</gene>
<protein>
    <submittedName>
        <fullName evidence="1">Uncharacterized protein</fullName>
    </submittedName>
</protein>
<dbReference type="EMBL" id="CAAALY010270694">
    <property type="protein sequence ID" value="VEL41724.1"/>
    <property type="molecule type" value="Genomic_DNA"/>
</dbReference>
<keyword evidence="2" id="KW-1185">Reference proteome</keyword>
<dbReference type="AlphaFoldDB" id="A0A3S5FH19"/>
<accession>A0A3S5FH19</accession>
<comment type="caution">
    <text evidence="1">The sequence shown here is derived from an EMBL/GenBank/DDBJ whole genome shotgun (WGS) entry which is preliminary data.</text>
</comment>
<name>A0A3S5FH19_9PLAT</name>
<reference evidence="1" key="1">
    <citation type="submission" date="2018-11" db="EMBL/GenBank/DDBJ databases">
        <authorList>
            <consortium name="Pathogen Informatics"/>
        </authorList>
    </citation>
    <scope>NUCLEOTIDE SEQUENCE</scope>
</reference>
<organism evidence="1 2">
    <name type="scientific">Protopolystoma xenopodis</name>
    <dbReference type="NCBI Taxonomy" id="117903"/>
    <lineage>
        <taxon>Eukaryota</taxon>
        <taxon>Metazoa</taxon>
        <taxon>Spiralia</taxon>
        <taxon>Lophotrochozoa</taxon>
        <taxon>Platyhelminthes</taxon>
        <taxon>Monogenea</taxon>
        <taxon>Polyopisthocotylea</taxon>
        <taxon>Polystomatidea</taxon>
        <taxon>Polystomatidae</taxon>
        <taxon>Protopolystoma</taxon>
    </lineage>
</organism>
<proteinExistence type="predicted"/>
<feature type="non-terminal residue" evidence="1">
    <location>
        <position position="251"/>
    </location>
</feature>
<sequence length="251" mass="27783">PSRAKSPAPHFPFLDAICRLNCTSSSASTTAHHACPSCYAHLLSEWFEYESRSTPTLLRRFTCRVAAISPDLSAPLLCIICQRTRLAWPFQSDSCFNQTDRGVLVSWAEPESLSRPSGGESPYSIAAKSLTWLACLLPLRMEIPAGSPIGKDCLGPVSPIIYPWFVDIQRRMLRICCACASIHLPFHLSDQEVSHHQINIQTKSIRLTAVQLALLLYLFPLSNAFSKPHLVDFVSLCNGCCPVHLLASVDF</sequence>
<evidence type="ECO:0000313" key="1">
    <source>
        <dbReference type="EMBL" id="VEL41724.1"/>
    </source>
</evidence>
<evidence type="ECO:0000313" key="2">
    <source>
        <dbReference type="Proteomes" id="UP000784294"/>
    </source>
</evidence>
<dbReference type="Proteomes" id="UP000784294">
    <property type="component" value="Unassembled WGS sequence"/>
</dbReference>